<protein>
    <submittedName>
        <fullName evidence="1">Cof-type HAD-IIB family hydrolase</fullName>
    </submittedName>
</protein>
<keyword evidence="2" id="KW-1185">Reference proteome</keyword>
<dbReference type="SFLD" id="SFLDS00003">
    <property type="entry name" value="Haloacid_Dehalogenase"/>
    <property type="match status" value="1"/>
</dbReference>
<sequence>MAPTTDTYVFFDIDGTLLDHRNQLPESTKQAVKQLQDRGVHTLISTGRMPSQFVWLREELGIDSYISANGQYVVYQGRTVHATPMEPERLEAMHTFAHDRGHCVGFSSEAALCASHAAHPLLHSSFGSLNLEYPPVDPLFYKHSPVYQAYLFCPHTDRQLYAENFPDYRFYHWHELAADVLPSGGSKAVGIRKLLDLLGAAPQQCYAFGDGLNDKEMLSFVGTGIAMGNAPDEVKELADLVTAASSQDGIRQGLQLVGLI</sequence>
<dbReference type="Proteomes" id="UP001469365">
    <property type="component" value="Unassembled WGS sequence"/>
</dbReference>
<gene>
    <name evidence="1" type="ORF">WMW72_22475</name>
</gene>
<dbReference type="InterPro" id="IPR006379">
    <property type="entry name" value="HAD-SF_hydro_IIB"/>
</dbReference>
<evidence type="ECO:0000313" key="1">
    <source>
        <dbReference type="EMBL" id="MEK8130677.1"/>
    </source>
</evidence>
<dbReference type="CDD" id="cd07517">
    <property type="entry name" value="HAD_HPP"/>
    <property type="match status" value="1"/>
</dbReference>
<dbReference type="InterPro" id="IPR023214">
    <property type="entry name" value="HAD_sf"/>
</dbReference>
<reference evidence="1 2" key="1">
    <citation type="submission" date="2024-04" db="EMBL/GenBank/DDBJ databases">
        <title>draft genome sequnece of Paenibacillus filicis.</title>
        <authorList>
            <person name="Kim D.-U."/>
        </authorList>
    </citation>
    <scope>NUCLEOTIDE SEQUENCE [LARGE SCALE GENOMIC DNA]</scope>
    <source>
        <strain evidence="1 2">KACC14197</strain>
    </source>
</reference>
<dbReference type="PROSITE" id="PS01229">
    <property type="entry name" value="COF_2"/>
    <property type="match status" value="1"/>
</dbReference>
<dbReference type="SUPFAM" id="SSF56784">
    <property type="entry name" value="HAD-like"/>
    <property type="match status" value="1"/>
</dbReference>
<dbReference type="NCBIfam" id="TIGR00099">
    <property type="entry name" value="Cof-subfamily"/>
    <property type="match status" value="1"/>
</dbReference>
<keyword evidence="1" id="KW-0378">Hydrolase</keyword>
<dbReference type="RefSeq" id="WP_341417818.1">
    <property type="nucleotide sequence ID" value="NZ_JBBPCC010000016.1"/>
</dbReference>
<dbReference type="InterPro" id="IPR036412">
    <property type="entry name" value="HAD-like_sf"/>
</dbReference>
<dbReference type="NCBIfam" id="TIGR01484">
    <property type="entry name" value="HAD-SF-IIB"/>
    <property type="match status" value="1"/>
</dbReference>
<comment type="caution">
    <text evidence="1">The sequence shown here is derived from an EMBL/GenBank/DDBJ whole genome shotgun (WGS) entry which is preliminary data.</text>
</comment>
<dbReference type="InterPro" id="IPR000150">
    <property type="entry name" value="Cof"/>
</dbReference>
<dbReference type="GO" id="GO:0016787">
    <property type="term" value="F:hydrolase activity"/>
    <property type="evidence" value="ECO:0007669"/>
    <property type="project" value="UniProtKB-KW"/>
</dbReference>
<dbReference type="SFLD" id="SFLDG01140">
    <property type="entry name" value="C2.B:_Phosphomannomutase_and_P"/>
    <property type="match status" value="1"/>
</dbReference>
<dbReference type="EMBL" id="JBBPCC010000016">
    <property type="protein sequence ID" value="MEK8130677.1"/>
    <property type="molecule type" value="Genomic_DNA"/>
</dbReference>
<dbReference type="PANTHER" id="PTHR10000:SF25">
    <property type="entry name" value="PHOSPHATASE YKRA-RELATED"/>
    <property type="match status" value="1"/>
</dbReference>
<evidence type="ECO:0000313" key="2">
    <source>
        <dbReference type="Proteomes" id="UP001469365"/>
    </source>
</evidence>
<name>A0ABU9DR51_9BACL</name>
<accession>A0ABU9DR51</accession>
<dbReference type="Gene3D" id="3.40.50.1000">
    <property type="entry name" value="HAD superfamily/HAD-like"/>
    <property type="match status" value="1"/>
</dbReference>
<dbReference type="PANTHER" id="PTHR10000">
    <property type="entry name" value="PHOSPHOSERINE PHOSPHATASE"/>
    <property type="match status" value="1"/>
</dbReference>
<proteinExistence type="predicted"/>
<dbReference type="Pfam" id="PF08282">
    <property type="entry name" value="Hydrolase_3"/>
    <property type="match status" value="1"/>
</dbReference>
<dbReference type="Gene3D" id="3.30.1240.10">
    <property type="match status" value="1"/>
</dbReference>
<organism evidence="1 2">
    <name type="scientific">Paenibacillus filicis</name>
    <dbReference type="NCBI Taxonomy" id="669464"/>
    <lineage>
        <taxon>Bacteria</taxon>
        <taxon>Bacillati</taxon>
        <taxon>Bacillota</taxon>
        <taxon>Bacilli</taxon>
        <taxon>Bacillales</taxon>
        <taxon>Paenibacillaceae</taxon>
        <taxon>Paenibacillus</taxon>
    </lineage>
</organism>